<dbReference type="PANTHER" id="PTHR42811">
    <property type="entry name" value="SERINE ACETYLTRANSFERASE"/>
    <property type="match status" value="1"/>
</dbReference>
<dbReference type="InterPro" id="IPR001451">
    <property type="entry name" value="Hexapep"/>
</dbReference>
<keyword evidence="3" id="KW-0677">Repeat</keyword>
<accession>A0ABS4G694</accession>
<dbReference type="RefSeq" id="WP_209460277.1">
    <property type="nucleotide sequence ID" value="NZ_JAGGKC010000024.1"/>
</dbReference>
<organism evidence="5 6">
    <name type="scientific">Youngiibacter multivorans</name>
    <dbReference type="NCBI Taxonomy" id="937251"/>
    <lineage>
        <taxon>Bacteria</taxon>
        <taxon>Bacillati</taxon>
        <taxon>Bacillota</taxon>
        <taxon>Clostridia</taxon>
        <taxon>Eubacteriales</taxon>
        <taxon>Clostridiaceae</taxon>
        <taxon>Youngiibacter</taxon>
    </lineage>
</organism>
<evidence type="ECO:0000256" key="4">
    <source>
        <dbReference type="ARBA" id="ARBA00023315"/>
    </source>
</evidence>
<sequence length="198" mass="21792">MINNKNDLSFYLERDRLADGYDGVKPNPFGSWPNRIWQYKIFLRKAEYYRNLNSKNILQRISEKYYLYRYTSCGIKLGYTIPLNVVEEGLSLPHYGTIIINANSHIGKNCRIMAGVVIGSTNGTNIAAIIGDNVYIGAGAKIIGNISIGDNTVIGANSVVTKNIGLNITVAGVPARKISDNSSFMNLSSSLDLLHKGE</sequence>
<dbReference type="CDD" id="cd03354">
    <property type="entry name" value="LbH_SAT"/>
    <property type="match status" value="1"/>
</dbReference>
<dbReference type="GO" id="GO:0009001">
    <property type="term" value="F:serine O-acetyltransferase activity"/>
    <property type="evidence" value="ECO:0007669"/>
    <property type="project" value="UniProtKB-EC"/>
</dbReference>
<keyword evidence="6" id="KW-1185">Reference proteome</keyword>
<dbReference type="Pfam" id="PF14602">
    <property type="entry name" value="Hexapep_2"/>
    <property type="match status" value="1"/>
</dbReference>
<protein>
    <submittedName>
        <fullName evidence="5">Serine O-acetyltransferase</fullName>
        <ecNumber evidence="5">2.3.1.30</ecNumber>
    </submittedName>
</protein>
<reference evidence="5 6" key="1">
    <citation type="submission" date="2021-03" db="EMBL/GenBank/DDBJ databases">
        <title>Genomic Encyclopedia of Type Strains, Phase IV (KMG-IV): sequencing the most valuable type-strain genomes for metagenomic binning, comparative biology and taxonomic classification.</title>
        <authorList>
            <person name="Goeker M."/>
        </authorList>
    </citation>
    <scope>NUCLEOTIDE SEQUENCE [LARGE SCALE GENOMIC DNA]</scope>
    <source>
        <strain evidence="5 6">DSM 6139</strain>
    </source>
</reference>
<evidence type="ECO:0000256" key="1">
    <source>
        <dbReference type="ARBA" id="ARBA00007274"/>
    </source>
</evidence>
<dbReference type="InterPro" id="IPR018357">
    <property type="entry name" value="Hexapep_transf_CS"/>
</dbReference>
<proteinExistence type="inferred from homology"/>
<keyword evidence="2 5" id="KW-0808">Transferase</keyword>
<evidence type="ECO:0000313" key="5">
    <source>
        <dbReference type="EMBL" id="MBP1920098.1"/>
    </source>
</evidence>
<evidence type="ECO:0000256" key="3">
    <source>
        <dbReference type="ARBA" id="ARBA00022737"/>
    </source>
</evidence>
<dbReference type="Gene3D" id="2.160.10.10">
    <property type="entry name" value="Hexapeptide repeat proteins"/>
    <property type="match status" value="1"/>
</dbReference>
<name>A0ABS4G694_9CLOT</name>
<dbReference type="InterPro" id="IPR011004">
    <property type="entry name" value="Trimer_LpxA-like_sf"/>
</dbReference>
<dbReference type="SUPFAM" id="SSF51161">
    <property type="entry name" value="Trimeric LpxA-like enzymes"/>
    <property type="match status" value="1"/>
</dbReference>
<dbReference type="Proteomes" id="UP001519271">
    <property type="component" value="Unassembled WGS sequence"/>
</dbReference>
<comment type="caution">
    <text evidence="5">The sequence shown here is derived from an EMBL/GenBank/DDBJ whole genome shotgun (WGS) entry which is preliminary data.</text>
</comment>
<dbReference type="InterPro" id="IPR045304">
    <property type="entry name" value="LbH_SAT"/>
</dbReference>
<comment type="similarity">
    <text evidence="1">Belongs to the transferase hexapeptide repeat family.</text>
</comment>
<dbReference type="Pfam" id="PF00132">
    <property type="entry name" value="Hexapep"/>
    <property type="match status" value="1"/>
</dbReference>
<dbReference type="EMBL" id="JAGGKC010000024">
    <property type="protein sequence ID" value="MBP1920098.1"/>
    <property type="molecule type" value="Genomic_DNA"/>
</dbReference>
<gene>
    <name evidence="5" type="ORF">J2Z34_002596</name>
</gene>
<keyword evidence="4 5" id="KW-0012">Acyltransferase</keyword>
<dbReference type="EC" id="2.3.1.30" evidence="5"/>
<dbReference type="PROSITE" id="PS00101">
    <property type="entry name" value="HEXAPEP_TRANSFERASES"/>
    <property type="match status" value="1"/>
</dbReference>
<evidence type="ECO:0000256" key="2">
    <source>
        <dbReference type="ARBA" id="ARBA00022679"/>
    </source>
</evidence>
<evidence type="ECO:0000313" key="6">
    <source>
        <dbReference type="Proteomes" id="UP001519271"/>
    </source>
</evidence>